<dbReference type="Gene3D" id="1.10.10.60">
    <property type="entry name" value="Homeodomain-like"/>
    <property type="match status" value="1"/>
</dbReference>
<protein>
    <recommendedName>
        <fullName evidence="4">Myb-like domain-containing protein</fullName>
    </recommendedName>
</protein>
<organism evidence="2 3">
    <name type="scientific">Lactuca saligna</name>
    <name type="common">Willowleaf lettuce</name>
    <dbReference type="NCBI Taxonomy" id="75948"/>
    <lineage>
        <taxon>Eukaryota</taxon>
        <taxon>Viridiplantae</taxon>
        <taxon>Streptophyta</taxon>
        <taxon>Embryophyta</taxon>
        <taxon>Tracheophyta</taxon>
        <taxon>Spermatophyta</taxon>
        <taxon>Magnoliopsida</taxon>
        <taxon>eudicotyledons</taxon>
        <taxon>Gunneridae</taxon>
        <taxon>Pentapetalae</taxon>
        <taxon>asterids</taxon>
        <taxon>campanulids</taxon>
        <taxon>Asterales</taxon>
        <taxon>Asteraceae</taxon>
        <taxon>Cichorioideae</taxon>
        <taxon>Cichorieae</taxon>
        <taxon>Lactucinae</taxon>
        <taxon>Lactuca</taxon>
    </lineage>
</organism>
<dbReference type="AlphaFoldDB" id="A0AA36EA27"/>
<evidence type="ECO:0000313" key="2">
    <source>
        <dbReference type="EMBL" id="CAI9288253.1"/>
    </source>
</evidence>
<feature type="compositionally biased region" description="Polar residues" evidence="1">
    <location>
        <begin position="7"/>
        <end position="27"/>
    </location>
</feature>
<dbReference type="EMBL" id="OX465081">
    <property type="protein sequence ID" value="CAI9288253.1"/>
    <property type="molecule type" value="Genomic_DNA"/>
</dbReference>
<gene>
    <name evidence="2" type="ORF">LSALG_LOCUS27569</name>
</gene>
<dbReference type="InterPro" id="IPR022228">
    <property type="entry name" value="DUF3755"/>
</dbReference>
<feature type="region of interest" description="Disordered" evidence="1">
    <location>
        <begin position="113"/>
        <end position="156"/>
    </location>
</feature>
<dbReference type="Pfam" id="PF12579">
    <property type="entry name" value="DUF3755"/>
    <property type="match status" value="1"/>
</dbReference>
<accession>A0AA36EA27</accession>
<dbReference type="SUPFAM" id="SSF46689">
    <property type="entry name" value="Homeodomain-like"/>
    <property type="match status" value="1"/>
</dbReference>
<reference evidence="2" key="1">
    <citation type="submission" date="2023-04" db="EMBL/GenBank/DDBJ databases">
        <authorList>
            <person name="Vijverberg K."/>
            <person name="Xiong W."/>
            <person name="Schranz E."/>
        </authorList>
    </citation>
    <scope>NUCLEOTIDE SEQUENCE</scope>
</reference>
<proteinExistence type="predicted"/>
<evidence type="ECO:0008006" key="4">
    <source>
        <dbReference type="Google" id="ProtNLM"/>
    </source>
</evidence>
<evidence type="ECO:0000256" key="1">
    <source>
        <dbReference type="SAM" id="MobiDB-lite"/>
    </source>
</evidence>
<dbReference type="PANTHER" id="PTHR14000:SF1">
    <property type="entry name" value="HISTONE H2A DEUBIQUITINASE (DUF3755)"/>
    <property type="match status" value="1"/>
</dbReference>
<keyword evidence="3" id="KW-1185">Reference proteome</keyword>
<feature type="region of interest" description="Disordered" evidence="1">
    <location>
        <begin position="1"/>
        <end position="27"/>
    </location>
</feature>
<name>A0AA36EA27_LACSI</name>
<dbReference type="PANTHER" id="PTHR14000">
    <property type="entry name" value="FINGER CCCH DOMAIN PROTEIN, PUTATIVE (DUF3755)-RELATED"/>
    <property type="match status" value="1"/>
</dbReference>
<dbReference type="Proteomes" id="UP001177003">
    <property type="component" value="Chromosome 5"/>
</dbReference>
<dbReference type="InterPro" id="IPR009057">
    <property type="entry name" value="Homeodomain-like_sf"/>
</dbReference>
<evidence type="ECO:0000313" key="3">
    <source>
        <dbReference type="Proteomes" id="UP001177003"/>
    </source>
</evidence>
<feature type="compositionally biased region" description="Polar residues" evidence="1">
    <location>
        <begin position="133"/>
        <end position="142"/>
    </location>
</feature>
<sequence>MAATANPAVSKNGSTSNANGAATTINNVSNGGRAAVRENSAVFSSERGLLHNIVISTDWTRKEQSLLEELLVKYASDRRDLRYGKISKELHDKTFRDVAYRCQWMTKKEIGKRRKAEESLSRKRNTKREKYTEQQVKPSSHAANHANGLPSSSSSINNDDGINYNVIGGEIGRLLEQNDKALDQISANLSALKLHENINLLCQTRNNLEKLLTELKYMPEVMNQMPPLNVKLNEELAESILCGCNHEFCDPHRFL</sequence>